<dbReference type="Gene3D" id="1.10.287.130">
    <property type="match status" value="1"/>
</dbReference>
<keyword evidence="5" id="KW-0238">DNA-binding</keyword>
<dbReference type="SUPFAM" id="SSF47384">
    <property type="entry name" value="Homodimeric domain of signal transducing histidine kinase"/>
    <property type="match status" value="1"/>
</dbReference>
<keyword evidence="9" id="KW-1133">Transmembrane helix</keyword>
<evidence type="ECO:0000313" key="14">
    <source>
        <dbReference type="Proteomes" id="UP000625283"/>
    </source>
</evidence>
<dbReference type="Pfam" id="PF13407">
    <property type="entry name" value="Peripla_BP_4"/>
    <property type="match status" value="1"/>
</dbReference>
<dbReference type="InterPro" id="IPR003661">
    <property type="entry name" value="HisK_dim/P_dom"/>
</dbReference>
<dbReference type="RefSeq" id="WP_202102515.1">
    <property type="nucleotide sequence ID" value="NZ_JAERTY010000004.1"/>
</dbReference>
<feature type="modified residue" description="4-aspartylphosphate" evidence="7">
    <location>
        <position position="722"/>
    </location>
</feature>
<dbReference type="InterPro" id="IPR036890">
    <property type="entry name" value="HATPase_C_sf"/>
</dbReference>
<accession>A0ABS1R215</accession>
<dbReference type="SUPFAM" id="SSF52172">
    <property type="entry name" value="CheY-like"/>
    <property type="match status" value="1"/>
</dbReference>
<dbReference type="InterPro" id="IPR018060">
    <property type="entry name" value="HTH_AraC"/>
</dbReference>
<dbReference type="InterPro" id="IPR036097">
    <property type="entry name" value="HisK_dim/P_sf"/>
</dbReference>
<dbReference type="SMART" id="SM00388">
    <property type="entry name" value="HisKA"/>
    <property type="match status" value="1"/>
</dbReference>
<reference evidence="13 14" key="1">
    <citation type="submission" date="2021-01" db="EMBL/GenBank/DDBJ databases">
        <title>C459-1 draft genome sequence.</title>
        <authorList>
            <person name="Zhang X.-F."/>
        </authorList>
    </citation>
    <scope>NUCLEOTIDE SEQUENCE [LARGE SCALE GENOMIC DNA]</scope>
    <source>
        <strain evidence="14">C459-1</strain>
    </source>
</reference>
<gene>
    <name evidence="13" type="ORF">JKG61_08305</name>
</gene>
<dbReference type="PRINTS" id="PR00344">
    <property type="entry name" value="BCTRLSENSOR"/>
</dbReference>
<evidence type="ECO:0000256" key="1">
    <source>
        <dbReference type="ARBA" id="ARBA00000085"/>
    </source>
</evidence>
<dbReference type="SUPFAM" id="SSF46689">
    <property type="entry name" value="Homeodomain-like"/>
    <property type="match status" value="1"/>
</dbReference>
<feature type="domain" description="Response regulatory" evidence="12">
    <location>
        <begin position="674"/>
        <end position="789"/>
    </location>
</feature>
<dbReference type="SUPFAM" id="SSF53822">
    <property type="entry name" value="Periplasmic binding protein-like I"/>
    <property type="match status" value="1"/>
</dbReference>
<evidence type="ECO:0000256" key="7">
    <source>
        <dbReference type="PROSITE-ProRule" id="PRU00169"/>
    </source>
</evidence>
<dbReference type="InterPro" id="IPR005467">
    <property type="entry name" value="His_kinase_dom"/>
</dbReference>
<dbReference type="PROSITE" id="PS50110">
    <property type="entry name" value="RESPONSE_REGULATORY"/>
    <property type="match status" value="1"/>
</dbReference>
<dbReference type="PROSITE" id="PS00041">
    <property type="entry name" value="HTH_ARAC_FAMILY_1"/>
    <property type="match status" value="1"/>
</dbReference>
<dbReference type="InterPro" id="IPR009057">
    <property type="entry name" value="Homeodomain-like_sf"/>
</dbReference>
<dbReference type="PANTHER" id="PTHR43547">
    <property type="entry name" value="TWO-COMPONENT HISTIDINE KINASE"/>
    <property type="match status" value="1"/>
</dbReference>
<comment type="catalytic activity">
    <reaction evidence="1">
        <text>ATP + protein L-histidine = ADP + protein N-phospho-L-histidine.</text>
        <dbReference type="EC" id="2.7.13.3"/>
    </reaction>
</comment>
<keyword evidence="3 7" id="KW-0597">Phosphoprotein</keyword>
<dbReference type="PROSITE" id="PS50109">
    <property type="entry name" value="HIS_KIN"/>
    <property type="match status" value="1"/>
</dbReference>
<dbReference type="EMBL" id="JAERTY010000004">
    <property type="protein sequence ID" value="MBL1408747.1"/>
    <property type="molecule type" value="Genomic_DNA"/>
</dbReference>
<dbReference type="PANTHER" id="PTHR43547:SF2">
    <property type="entry name" value="HYBRID SIGNAL TRANSDUCTION HISTIDINE KINASE C"/>
    <property type="match status" value="1"/>
</dbReference>
<feature type="domain" description="Histidine kinase" evidence="11">
    <location>
        <begin position="407"/>
        <end position="622"/>
    </location>
</feature>
<dbReference type="SUPFAM" id="SSF55874">
    <property type="entry name" value="ATPase domain of HSP90 chaperone/DNA topoisomerase II/histidine kinase"/>
    <property type="match status" value="1"/>
</dbReference>
<evidence type="ECO:0000256" key="3">
    <source>
        <dbReference type="ARBA" id="ARBA00022553"/>
    </source>
</evidence>
<evidence type="ECO:0000256" key="8">
    <source>
        <dbReference type="SAM" id="Coils"/>
    </source>
</evidence>
<dbReference type="Pfam" id="PF02518">
    <property type="entry name" value="HATPase_c"/>
    <property type="match status" value="1"/>
</dbReference>
<comment type="caution">
    <text evidence="13">The sequence shown here is derived from an EMBL/GenBank/DDBJ whole genome shotgun (WGS) entry which is preliminary data.</text>
</comment>
<dbReference type="Pfam" id="PF00072">
    <property type="entry name" value="Response_reg"/>
    <property type="match status" value="1"/>
</dbReference>
<evidence type="ECO:0000259" key="12">
    <source>
        <dbReference type="PROSITE" id="PS50110"/>
    </source>
</evidence>
<dbReference type="CDD" id="cd17574">
    <property type="entry name" value="REC_OmpR"/>
    <property type="match status" value="1"/>
</dbReference>
<proteinExistence type="predicted"/>
<dbReference type="SMART" id="SM00387">
    <property type="entry name" value="HATPase_c"/>
    <property type="match status" value="1"/>
</dbReference>
<dbReference type="SMART" id="SM00342">
    <property type="entry name" value="HTH_ARAC"/>
    <property type="match status" value="1"/>
</dbReference>
<dbReference type="Gene3D" id="3.30.565.10">
    <property type="entry name" value="Histidine kinase-like ATPase, C-terminal domain"/>
    <property type="match status" value="1"/>
</dbReference>
<evidence type="ECO:0000259" key="10">
    <source>
        <dbReference type="PROSITE" id="PS01124"/>
    </source>
</evidence>
<keyword evidence="6" id="KW-0804">Transcription</keyword>
<keyword evidence="4" id="KW-0805">Transcription regulation</keyword>
<name>A0ABS1R215_9SPHI</name>
<dbReference type="EC" id="2.7.13.3" evidence="2"/>
<evidence type="ECO:0000256" key="4">
    <source>
        <dbReference type="ARBA" id="ARBA00023015"/>
    </source>
</evidence>
<keyword evidence="9" id="KW-0472">Membrane</keyword>
<dbReference type="InterPro" id="IPR018062">
    <property type="entry name" value="HTH_AraC-typ_CS"/>
</dbReference>
<dbReference type="InterPro" id="IPR003594">
    <property type="entry name" value="HATPase_dom"/>
</dbReference>
<evidence type="ECO:0000256" key="2">
    <source>
        <dbReference type="ARBA" id="ARBA00012438"/>
    </source>
</evidence>
<organism evidence="13 14">
    <name type="scientific">Sphingobacterium faecale</name>
    <dbReference type="NCBI Taxonomy" id="2803775"/>
    <lineage>
        <taxon>Bacteria</taxon>
        <taxon>Pseudomonadati</taxon>
        <taxon>Bacteroidota</taxon>
        <taxon>Sphingobacteriia</taxon>
        <taxon>Sphingobacteriales</taxon>
        <taxon>Sphingobacteriaceae</taxon>
        <taxon>Sphingobacterium</taxon>
    </lineage>
</organism>
<dbReference type="Gene3D" id="3.40.50.2300">
    <property type="match status" value="3"/>
</dbReference>
<protein>
    <recommendedName>
        <fullName evidence="2">histidine kinase</fullName>
        <ecNumber evidence="2">2.7.13.3</ecNumber>
    </recommendedName>
</protein>
<sequence length="926" mass="105557">MYRLYYILTFSVLSVLFINCESKRNEETITIAFSQCVGSDAWRRNMLEEMKRELSLNKNVEFVYQDANNNSLTQIQQLRDIAKKKPDLIIISPNEAAPLTPIVDSLFKAGIPIVVTDRKTTSNKYSAYVGADNYQVGYKAGEYLGSKLNGKGNILQITGLPLSSASQEREKGFYEALKSFRNIKHNTKINGQWIRENAEKALLTHPFPVNGYDAIFAFNDQMALAAHQVVAQLYGNQNTRIIGVDALPGLDNGIDLIYNKKIYASLLYPTGGKECIQTAMAIISGRAYEKELLLESFVVDSTNVHAMKVQNDKLITQQIDIDRQQKLLEDQKRVFIGQQRTLNFLVISLVFAIVFGGITFYLLKANWDKNKQLETQNHEILNQQEKILEMSENIKKASEAKINFFTMISHEFKTPLTLMLIPLRAFLKKYSVTDDQKYHLELVEKNALVLQQLINQLLDFQKFKNYSVSLHVESKNILLICQQIVNLFRPLARIKNIDFYLENSIKTPVADIDNSQFEKLIFNLLSNAFKFTPNNGKVTMSLSPAENHGSFNITIKDNGIGIPSSDIDNIFEPFYHGNNAEHGSGIGLALCKEIVTLHNGNIYVESHTNDGTKLRITLPFKQKKDSEHEIGEDNTSNRNSEYLANSFFLIDDQIQNTLENDHLQQQKWHNQEKSILIIEDNRDLAVLLKNIFIESYHVYFVHSGMEALEMVTQINPSLIITDNMLPDISGVEIVKKLKADKYTSYIPIIILSAKSNDEHIISGLKVKADLYITKPFNTEFLIESVGSLIANRKMLEQYYSNNNIDLRHIISPDPNDKVLLKNLEHYIENNITNPQLSVDEISSFLNISKVTLHRKLKTLLDCNVSFYINEKKLQKSKQLILKNIPLSIVAYESGFTNPAYFSTAFKKKYGMTPSEFKANIRKNSKI</sequence>
<dbReference type="PROSITE" id="PS01124">
    <property type="entry name" value="HTH_ARAC_FAMILY_2"/>
    <property type="match status" value="1"/>
</dbReference>
<dbReference type="CDD" id="cd06308">
    <property type="entry name" value="PBP1_sensor_kinase-like"/>
    <property type="match status" value="1"/>
</dbReference>
<dbReference type="CDD" id="cd00075">
    <property type="entry name" value="HATPase"/>
    <property type="match status" value="1"/>
</dbReference>
<dbReference type="InterPro" id="IPR011006">
    <property type="entry name" value="CheY-like_superfamily"/>
</dbReference>
<feature type="transmembrane region" description="Helical" evidence="9">
    <location>
        <begin position="342"/>
        <end position="363"/>
    </location>
</feature>
<dbReference type="Proteomes" id="UP000625283">
    <property type="component" value="Unassembled WGS sequence"/>
</dbReference>
<keyword evidence="14" id="KW-1185">Reference proteome</keyword>
<dbReference type="Pfam" id="PF00512">
    <property type="entry name" value="HisKA"/>
    <property type="match status" value="1"/>
</dbReference>
<dbReference type="InterPro" id="IPR004358">
    <property type="entry name" value="Sig_transdc_His_kin-like_C"/>
</dbReference>
<keyword evidence="9" id="KW-0812">Transmembrane</keyword>
<evidence type="ECO:0000313" key="13">
    <source>
        <dbReference type="EMBL" id="MBL1408747.1"/>
    </source>
</evidence>
<dbReference type="InterPro" id="IPR028082">
    <property type="entry name" value="Peripla_BP_I"/>
</dbReference>
<evidence type="ECO:0000256" key="9">
    <source>
        <dbReference type="SAM" id="Phobius"/>
    </source>
</evidence>
<dbReference type="SMART" id="SM00448">
    <property type="entry name" value="REC"/>
    <property type="match status" value="1"/>
</dbReference>
<dbReference type="Pfam" id="PF12833">
    <property type="entry name" value="HTH_18"/>
    <property type="match status" value="1"/>
</dbReference>
<feature type="domain" description="HTH araC/xylS-type" evidence="10">
    <location>
        <begin position="821"/>
        <end position="919"/>
    </location>
</feature>
<evidence type="ECO:0000256" key="5">
    <source>
        <dbReference type="ARBA" id="ARBA00023125"/>
    </source>
</evidence>
<dbReference type="Gene3D" id="1.10.10.60">
    <property type="entry name" value="Homeodomain-like"/>
    <property type="match status" value="1"/>
</dbReference>
<dbReference type="CDD" id="cd00082">
    <property type="entry name" value="HisKA"/>
    <property type="match status" value="1"/>
</dbReference>
<evidence type="ECO:0000256" key="6">
    <source>
        <dbReference type="ARBA" id="ARBA00023163"/>
    </source>
</evidence>
<dbReference type="InterPro" id="IPR001789">
    <property type="entry name" value="Sig_transdc_resp-reg_receiver"/>
</dbReference>
<dbReference type="InterPro" id="IPR025997">
    <property type="entry name" value="SBP_2_dom"/>
</dbReference>
<keyword evidence="8" id="KW-0175">Coiled coil</keyword>
<evidence type="ECO:0000259" key="11">
    <source>
        <dbReference type="PROSITE" id="PS50109"/>
    </source>
</evidence>
<feature type="coiled-coil region" evidence="8">
    <location>
        <begin position="373"/>
        <end position="400"/>
    </location>
</feature>